<dbReference type="GO" id="GO:0003700">
    <property type="term" value="F:DNA-binding transcription factor activity"/>
    <property type="evidence" value="ECO:0007669"/>
    <property type="project" value="TreeGrafter"/>
</dbReference>
<evidence type="ECO:0000256" key="1">
    <source>
        <dbReference type="ARBA" id="ARBA00023125"/>
    </source>
</evidence>
<dbReference type="Pfam" id="PF02082">
    <property type="entry name" value="Rrf2"/>
    <property type="match status" value="1"/>
</dbReference>
<dbReference type="OrthoDB" id="9800519at2"/>
<dbReference type="EMBL" id="AZAC01000004">
    <property type="protein sequence ID" value="KIX15132.1"/>
    <property type="molecule type" value="Genomic_DNA"/>
</dbReference>
<dbReference type="InParanoid" id="A0A0D2GK44"/>
<dbReference type="InterPro" id="IPR036388">
    <property type="entry name" value="WH-like_DNA-bd_sf"/>
</dbReference>
<dbReference type="AlphaFoldDB" id="A0A0D2GK44"/>
<dbReference type="GO" id="GO:0003677">
    <property type="term" value="F:DNA binding"/>
    <property type="evidence" value="ECO:0007669"/>
    <property type="project" value="UniProtKB-KW"/>
</dbReference>
<sequence length="150" mass="16488">MKLSTRGRYGVRAMLELALHAEDNPVPLRDLAVRQEISAKYLEQLLIPLKGAGLVKSVRGARGGYLLAKDPNDVTLYEIVRSLEGPLAPVECVQDPKYCDRVGGCTVHLIWGEMGDMLVKYLSNLTLADMVDKQKEKDKVCPPPQISAVG</sequence>
<dbReference type="FunCoup" id="A0A0D2GK44">
    <property type="interactions" value="314"/>
</dbReference>
<dbReference type="SUPFAM" id="SSF46785">
    <property type="entry name" value="Winged helix' DNA-binding domain"/>
    <property type="match status" value="1"/>
</dbReference>
<dbReference type="PANTHER" id="PTHR33221:SF5">
    <property type="entry name" value="HTH-TYPE TRANSCRIPTIONAL REGULATOR ISCR"/>
    <property type="match status" value="1"/>
</dbReference>
<protein>
    <submittedName>
        <fullName evidence="2">AsnC family transcriptional regulator</fullName>
    </submittedName>
</protein>
<dbReference type="PANTHER" id="PTHR33221">
    <property type="entry name" value="WINGED HELIX-TURN-HELIX TRANSCRIPTIONAL REGULATOR, RRF2 FAMILY"/>
    <property type="match status" value="1"/>
</dbReference>
<dbReference type="InterPro" id="IPR036390">
    <property type="entry name" value="WH_DNA-bd_sf"/>
</dbReference>
<dbReference type="InterPro" id="IPR000944">
    <property type="entry name" value="Tscrpt_reg_Rrf2"/>
</dbReference>
<dbReference type="NCBIfam" id="TIGR00738">
    <property type="entry name" value="rrf2_super"/>
    <property type="match status" value="1"/>
</dbReference>
<dbReference type="Proteomes" id="UP000032233">
    <property type="component" value="Unassembled WGS sequence"/>
</dbReference>
<keyword evidence="1" id="KW-0238">DNA-binding</keyword>
<evidence type="ECO:0000313" key="2">
    <source>
        <dbReference type="EMBL" id="KIX15132.1"/>
    </source>
</evidence>
<dbReference type="Gene3D" id="1.10.10.10">
    <property type="entry name" value="Winged helix-like DNA-binding domain superfamily/Winged helix DNA-binding domain"/>
    <property type="match status" value="1"/>
</dbReference>
<dbReference type="GO" id="GO:0005829">
    <property type="term" value="C:cytosol"/>
    <property type="evidence" value="ECO:0007669"/>
    <property type="project" value="TreeGrafter"/>
</dbReference>
<dbReference type="PATRIC" id="fig|1429043.3.peg.1089"/>
<dbReference type="STRING" id="1429043.X474_05120"/>
<accession>A0A0D2GK44</accession>
<gene>
    <name evidence="2" type="ORF">X474_05120</name>
</gene>
<name>A0A0D2GK44_9BACT</name>
<comment type="caution">
    <text evidence="2">The sequence shown here is derived from an EMBL/GenBank/DDBJ whole genome shotgun (WGS) entry which is preliminary data.</text>
</comment>
<dbReference type="RefSeq" id="WP_044347079.1">
    <property type="nucleotide sequence ID" value="NZ_AZAC01000004.1"/>
</dbReference>
<keyword evidence="3" id="KW-1185">Reference proteome</keyword>
<proteinExistence type="predicted"/>
<evidence type="ECO:0000313" key="3">
    <source>
        <dbReference type="Proteomes" id="UP000032233"/>
    </source>
</evidence>
<dbReference type="InterPro" id="IPR030489">
    <property type="entry name" value="TR_Rrf2-type_CS"/>
</dbReference>
<organism evidence="2 3">
    <name type="scientific">Dethiosulfatarculus sandiegensis</name>
    <dbReference type="NCBI Taxonomy" id="1429043"/>
    <lineage>
        <taxon>Bacteria</taxon>
        <taxon>Pseudomonadati</taxon>
        <taxon>Thermodesulfobacteriota</taxon>
        <taxon>Desulfarculia</taxon>
        <taxon>Desulfarculales</taxon>
        <taxon>Desulfarculaceae</taxon>
        <taxon>Dethiosulfatarculus</taxon>
    </lineage>
</organism>
<dbReference type="PROSITE" id="PS01332">
    <property type="entry name" value="HTH_RRF2_1"/>
    <property type="match status" value="1"/>
</dbReference>
<dbReference type="PROSITE" id="PS51197">
    <property type="entry name" value="HTH_RRF2_2"/>
    <property type="match status" value="1"/>
</dbReference>
<reference evidence="2 3" key="1">
    <citation type="submission" date="2013-11" db="EMBL/GenBank/DDBJ databases">
        <title>Metagenomic analysis of a methanogenic consortium involved in long chain n-alkane degradation.</title>
        <authorList>
            <person name="Davidova I.A."/>
            <person name="Callaghan A.V."/>
            <person name="Wawrik B."/>
            <person name="Pruitt S."/>
            <person name="Marks C."/>
            <person name="Duncan K.E."/>
            <person name="Suflita J.M."/>
        </authorList>
    </citation>
    <scope>NUCLEOTIDE SEQUENCE [LARGE SCALE GENOMIC DNA]</scope>
    <source>
        <strain evidence="2 3">SPR</strain>
    </source>
</reference>